<dbReference type="AlphaFoldDB" id="A0AA41XD00"/>
<dbReference type="GO" id="GO:0006352">
    <property type="term" value="P:DNA-templated transcription initiation"/>
    <property type="evidence" value="ECO:0007669"/>
    <property type="project" value="InterPro"/>
</dbReference>
<dbReference type="GO" id="GO:0000428">
    <property type="term" value="C:DNA-directed RNA polymerase complex"/>
    <property type="evidence" value="ECO:0007669"/>
    <property type="project" value="UniProtKB-KW"/>
</dbReference>
<dbReference type="NCBIfam" id="TIGR02395">
    <property type="entry name" value="rpoN_sigma"/>
    <property type="match status" value="1"/>
</dbReference>
<accession>A0AA41XD00</accession>
<organism evidence="11 12">
    <name type="scientific">Ectobacillus ponti</name>
    <dbReference type="NCBI Taxonomy" id="2961894"/>
    <lineage>
        <taxon>Bacteria</taxon>
        <taxon>Bacillati</taxon>
        <taxon>Bacillota</taxon>
        <taxon>Bacilli</taxon>
        <taxon>Bacillales</taxon>
        <taxon>Bacillaceae</taxon>
        <taxon>Ectobacillus</taxon>
    </lineage>
</organism>
<dbReference type="PRINTS" id="PR00045">
    <property type="entry name" value="SIGMA54FCT"/>
</dbReference>
<keyword evidence="7" id="KW-0238">DNA-binding</keyword>
<keyword evidence="2" id="KW-0240">DNA-directed RNA polymerase</keyword>
<evidence type="ECO:0000259" key="9">
    <source>
        <dbReference type="Pfam" id="PF04552"/>
    </source>
</evidence>
<dbReference type="InterPro" id="IPR007046">
    <property type="entry name" value="RNA_pol_sigma_54_core-bd"/>
</dbReference>
<dbReference type="Pfam" id="PF04552">
    <property type="entry name" value="Sigma54_DBD"/>
    <property type="match status" value="1"/>
</dbReference>
<dbReference type="InterPro" id="IPR038709">
    <property type="entry name" value="RpoN_core-bd_sf"/>
</dbReference>
<dbReference type="InterPro" id="IPR007634">
    <property type="entry name" value="RNA_pol_sigma_54_DNA-bd"/>
</dbReference>
<evidence type="ECO:0000256" key="4">
    <source>
        <dbReference type="ARBA" id="ARBA00022695"/>
    </source>
</evidence>
<keyword evidence="8" id="KW-0804">Transcription</keyword>
<reference evidence="11" key="1">
    <citation type="submission" date="2022-07" db="EMBL/GenBank/DDBJ databases">
        <authorList>
            <person name="Li W.-J."/>
            <person name="Deng Q.-Q."/>
        </authorList>
    </citation>
    <scope>NUCLEOTIDE SEQUENCE</scope>
    <source>
        <strain evidence="11">SYSU M60031</strain>
    </source>
</reference>
<proteinExistence type="inferred from homology"/>
<evidence type="ECO:0000256" key="8">
    <source>
        <dbReference type="ARBA" id="ARBA00023163"/>
    </source>
</evidence>
<keyword evidence="5" id="KW-0805">Transcription regulation</keyword>
<dbReference type="GO" id="GO:0003677">
    <property type="term" value="F:DNA binding"/>
    <property type="evidence" value="ECO:0007669"/>
    <property type="project" value="UniProtKB-KW"/>
</dbReference>
<dbReference type="PROSITE" id="PS00717">
    <property type="entry name" value="SIGMA54_1"/>
    <property type="match status" value="1"/>
</dbReference>
<evidence type="ECO:0000256" key="5">
    <source>
        <dbReference type="ARBA" id="ARBA00023015"/>
    </source>
</evidence>
<keyword evidence="6" id="KW-0731">Sigma factor</keyword>
<comment type="caution">
    <text evidence="11">The sequence shown here is derived from an EMBL/GenBank/DDBJ whole genome shotgun (WGS) entry which is preliminary data.</text>
</comment>
<feature type="domain" description="RNA polymerase sigma factor 54 core-binding" evidence="10">
    <location>
        <begin position="72"/>
        <end position="254"/>
    </location>
</feature>
<comment type="similarity">
    <text evidence="1">Belongs to the sigma-54 factor family.</text>
</comment>
<dbReference type="PIRSF" id="PIRSF000774">
    <property type="entry name" value="RpoN"/>
    <property type="match status" value="1"/>
</dbReference>
<dbReference type="PROSITE" id="PS50044">
    <property type="entry name" value="SIGMA54_3"/>
    <property type="match status" value="1"/>
</dbReference>
<dbReference type="RefSeq" id="WP_254760559.1">
    <property type="nucleotide sequence ID" value="NZ_JANCLT010000013.1"/>
</dbReference>
<keyword evidence="4" id="KW-0548">Nucleotidyltransferase</keyword>
<dbReference type="PANTHER" id="PTHR32248">
    <property type="entry name" value="RNA POLYMERASE SIGMA-54 FACTOR"/>
    <property type="match status" value="1"/>
</dbReference>
<evidence type="ECO:0000256" key="6">
    <source>
        <dbReference type="ARBA" id="ARBA00023082"/>
    </source>
</evidence>
<dbReference type="GO" id="GO:0016987">
    <property type="term" value="F:sigma factor activity"/>
    <property type="evidence" value="ECO:0007669"/>
    <property type="project" value="UniProtKB-KW"/>
</dbReference>
<evidence type="ECO:0000259" key="10">
    <source>
        <dbReference type="Pfam" id="PF04963"/>
    </source>
</evidence>
<evidence type="ECO:0000313" key="12">
    <source>
        <dbReference type="Proteomes" id="UP001156102"/>
    </source>
</evidence>
<feature type="domain" description="RNA polymerase sigma factor 54 DNA-binding" evidence="9">
    <location>
        <begin position="267"/>
        <end position="425"/>
    </location>
</feature>
<evidence type="ECO:0000256" key="2">
    <source>
        <dbReference type="ARBA" id="ARBA00022478"/>
    </source>
</evidence>
<keyword evidence="3" id="KW-0808">Transferase</keyword>
<dbReference type="Proteomes" id="UP001156102">
    <property type="component" value="Unassembled WGS sequence"/>
</dbReference>
<dbReference type="Pfam" id="PF04963">
    <property type="entry name" value="Sigma54_CBD"/>
    <property type="match status" value="1"/>
</dbReference>
<gene>
    <name evidence="11" type="primary">rpoN</name>
    <name evidence="11" type="ORF">NK662_19135</name>
</gene>
<dbReference type="GO" id="GO:0001216">
    <property type="term" value="F:DNA-binding transcription activator activity"/>
    <property type="evidence" value="ECO:0007669"/>
    <property type="project" value="InterPro"/>
</dbReference>
<dbReference type="Gene3D" id="1.10.10.60">
    <property type="entry name" value="Homeodomain-like"/>
    <property type="match status" value="1"/>
</dbReference>
<evidence type="ECO:0000256" key="3">
    <source>
        <dbReference type="ARBA" id="ARBA00022679"/>
    </source>
</evidence>
<dbReference type="Pfam" id="PF00309">
    <property type="entry name" value="Sigma54_AID"/>
    <property type="match status" value="1"/>
</dbReference>
<keyword evidence="12" id="KW-1185">Reference proteome</keyword>
<dbReference type="InterPro" id="IPR000394">
    <property type="entry name" value="RNA_pol_sigma_54"/>
</dbReference>
<dbReference type="Gene3D" id="1.10.10.1330">
    <property type="entry name" value="RNA polymerase sigma-54 factor, core-binding domain"/>
    <property type="match status" value="1"/>
</dbReference>
<dbReference type="GO" id="GO:0016779">
    <property type="term" value="F:nucleotidyltransferase activity"/>
    <property type="evidence" value="ECO:0007669"/>
    <property type="project" value="UniProtKB-KW"/>
</dbReference>
<evidence type="ECO:0000313" key="11">
    <source>
        <dbReference type="EMBL" id="MCP8970635.1"/>
    </source>
</evidence>
<name>A0AA41XD00_9BACI</name>
<evidence type="ECO:0000256" key="7">
    <source>
        <dbReference type="ARBA" id="ARBA00023125"/>
    </source>
</evidence>
<sequence length="428" mass="49268">MKASLVQEQTLRLAMTQELRQAITMLQYNAQELTEFLYEQSLANPLIELRSFDREKRGGAYGRSGTAGMEIYKSRPVTLQDHILDQLQYQRLDEQEKRAVVFLARNIDENGYLQESDEELAGMLGGTTDFAGHCRKLLQGLEPAGIGARNLQECLILQLKRLHNSLAQQIIEEHFDSFAKKDWKQLLQHYKCSMEELQQAVDVITSLQPRPGQAFASDEPMYVTPDLLVAKERGEFIVSLNEKYMPKIQMHAEYSAMLGSGEREVASYLSEKYQQVQWIQRSLEQRRRTLLRVMEVILERQQDFFHQGPMFVKPLALKEVAEELELHESTISRATRNKYVQTPHGMFEMKYFFSQSLASGDEEGVATKRVKELIKQLVEGESKKKPLSDQKIADLLGQTYNIAVSRRTVTKYREQLHIPSSSLRKTIG</sequence>
<protein>
    <submittedName>
        <fullName evidence="11">RNA polymerase factor sigma-54</fullName>
    </submittedName>
</protein>
<dbReference type="PROSITE" id="PS00718">
    <property type="entry name" value="SIGMA54_2"/>
    <property type="match status" value="1"/>
</dbReference>
<dbReference type="PANTHER" id="PTHR32248:SF4">
    <property type="entry name" value="RNA POLYMERASE SIGMA-54 FACTOR"/>
    <property type="match status" value="1"/>
</dbReference>
<dbReference type="EMBL" id="JANCLT010000013">
    <property type="protein sequence ID" value="MCP8970635.1"/>
    <property type="molecule type" value="Genomic_DNA"/>
</dbReference>
<evidence type="ECO:0000256" key="1">
    <source>
        <dbReference type="ARBA" id="ARBA00008798"/>
    </source>
</evidence>